<evidence type="ECO:0000313" key="3">
    <source>
        <dbReference type="Proteomes" id="UP000182658"/>
    </source>
</evidence>
<evidence type="ECO:0000259" key="1">
    <source>
        <dbReference type="Pfam" id="PF20150"/>
    </source>
</evidence>
<protein>
    <recommendedName>
        <fullName evidence="1">2EXR domain-containing protein</fullName>
    </recommendedName>
</protein>
<reference evidence="2 3" key="1">
    <citation type="submission" date="2016-10" db="EMBL/GenBank/DDBJ databases">
        <title>Draft genome sequence of Coniochaeta ligniaria NRRL30616, a lignocellulolytic fungus for bioabatement of inhibitors in plant biomass hydrolysates.</title>
        <authorList>
            <consortium name="DOE Joint Genome Institute"/>
            <person name="Jimenez D.J."/>
            <person name="Hector R.E."/>
            <person name="Riley R."/>
            <person name="Sun H."/>
            <person name="Grigoriev I.V."/>
            <person name="Van Elsas J.D."/>
            <person name="Nichols N.N."/>
        </authorList>
    </citation>
    <scope>NUCLEOTIDE SEQUENCE [LARGE SCALE GENOMIC DNA]</scope>
    <source>
        <strain evidence="2 3">NRRL 30616</strain>
    </source>
</reference>
<gene>
    <name evidence="2" type="ORF">CONLIGDRAFT_714586</name>
</gene>
<dbReference type="InParanoid" id="A0A1J7JA80"/>
<dbReference type="Pfam" id="PF20150">
    <property type="entry name" value="2EXR"/>
    <property type="match status" value="1"/>
</dbReference>
<feature type="domain" description="2EXR" evidence="1">
    <location>
        <begin position="14"/>
        <end position="131"/>
    </location>
</feature>
<dbReference type="AlphaFoldDB" id="A0A1J7JA80"/>
<proteinExistence type="predicted"/>
<evidence type="ECO:0000313" key="2">
    <source>
        <dbReference type="EMBL" id="OIW30193.1"/>
    </source>
</evidence>
<sequence>MEIIKQPSVPATTFPNFTKLPGELRNMIWGYALHEARKAGLHSEPAALWLQRGKRAHFFTIFDTQNEAHLVPQDQHLHDQSSVLRCYTLAAPRIDASSRGSWLEANTNAFISQWSVCAESRAFAAYHLKEVKQPIPFGLPSSGGPPILDTCNDTCIPQHLSEWKILSSSIWQGIGKNEDQGIGKNEDTMKRKMARWGVSRNHVEKYVGRFSMNGETHTFTVLKDLDLICLRPLNMATFNWFPAQSAFLQLKTHNTAFEMRSGWTAPGNGTLESWESLVMRILAQIRGGRGRSEGLRSFWIIDYRIHPKQGAVRPVTNSRRRRKDPIRFEGRGCDYVEVIYEEESLWEFEGLEGETRSLRFLRIWNIGT</sequence>
<organism evidence="2 3">
    <name type="scientific">Coniochaeta ligniaria NRRL 30616</name>
    <dbReference type="NCBI Taxonomy" id="1408157"/>
    <lineage>
        <taxon>Eukaryota</taxon>
        <taxon>Fungi</taxon>
        <taxon>Dikarya</taxon>
        <taxon>Ascomycota</taxon>
        <taxon>Pezizomycotina</taxon>
        <taxon>Sordariomycetes</taxon>
        <taxon>Sordariomycetidae</taxon>
        <taxon>Coniochaetales</taxon>
        <taxon>Coniochaetaceae</taxon>
        <taxon>Coniochaeta</taxon>
    </lineage>
</organism>
<dbReference type="OrthoDB" id="3596450at2759"/>
<name>A0A1J7JA80_9PEZI</name>
<accession>A0A1J7JA80</accession>
<dbReference type="EMBL" id="KV875097">
    <property type="protein sequence ID" value="OIW30193.1"/>
    <property type="molecule type" value="Genomic_DNA"/>
</dbReference>
<dbReference type="Proteomes" id="UP000182658">
    <property type="component" value="Unassembled WGS sequence"/>
</dbReference>
<dbReference type="InterPro" id="IPR045518">
    <property type="entry name" value="2EXR"/>
</dbReference>
<keyword evidence="3" id="KW-1185">Reference proteome</keyword>